<keyword evidence="1" id="KW-0812">Transmembrane</keyword>
<dbReference type="PROSITE" id="PS51257">
    <property type="entry name" value="PROKAR_LIPOPROTEIN"/>
    <property type="match status" value="1"/>
</dbReference>
<dbReference type="EMBL" id="WELI01000005">
    <property type="protein sequence ID" value="KAB7730336.1"/>
    <property type="molecule type" value="Genomic_DNA"/>
</dbReference>
<keyword evidence="3" id="KW-1185">Reference proteome</keyword>
<accession>A0A7J5TYW4</accession>
<gene>
    <name evidence="2" type="ORF">F5984_14340</name>
</gene>
<feature type="transmembrane region" description="Helical" evidence="1">
    <location>
        <begin position="14"/>
        <end position="38"/>
    </location>
</feature>
<dbReference type="AlphaFoldDB" id="A0A7J5TYW4"/>
<protein>
    <submittedName>
        <fullName evidence="2">Uncharacterized protein</fullName>
    </submittedName>
</protein>
<feature type="transmembrane region" description="Helical" evidence="1">
    <location>
        <begin position="44"/>
        <end position="64"/>
    </location>
</feature>
<proteinExistence type="predicted"/>
<sequence length="77" mass="8870">MTTSPRPHSFFIRLLRFVLAVTMTGVVLVTAVGCFFATNWWGTLSIVVTGLGINIVLALLHSWLKHYPRPWAEWREW</sequence>
<dbReference type="Proteomes" id="UP000488299">
    <property type="component" value="Unassembled WGS sequence"/>
</dbReference>
<evidence type="ECO:0000313" key="2">
    <source>
        <dbReference type="EMBL" id="KAB7730336.1"/>
    </source>
</evidence>
<dbReference type="RefSeq" id="WP_152124926.1">
    <property type="nucleotide sequence ID" value="NZ_WELI01000005.1"/>
</dbReference>
<organism evidence="2 3">
    <name type="scientific">Rudanella paleaurantiibacter</name>
    <dbReference type="NCBI Taxonomy" id="2614655"/>
    <lineage>
        <taxon>Bacteria</taxon>
        <taxon>Pseudomonadati</taxon>
        <taxon>Bacteroidota</taxon>
        <taxon>Cytophagia</taxon>
        <taxon>Cytophagales</taxon>
        <taxon>Cytophagaceae</taxon>
        <taxon>Rudanella</taxon>
    </lineage>
</organism>
<keyword evidence="1" id="KW-1133">Transmembrane helix</keyword>
<evidence type="ECO:0000313" key="3">
    <source>
        <dbReference type="Proteomes" id="UP000488299"/>
    </source>
</evidence>
<reference evidence="2 3" key="1">
    <citation type="submission" date="2019-10" db="EMBL/GenBank/DDBJ databases">
        <title>Rudanella paleaurantiibacter sp. nov., isolated from sludge.</title>
        <authorList>
            <person name="Xu S.Q."/>
        </authorList>
    </citation>
    <scope>NUCLEOTIDE SEQUENCE [LARGE SCALE GENOMIC DNA]</scope>
    <source>
        <strain evidence="2 3">HX-22-17</strain>
    </source>
</reference>
<comment type="caution">
    <text evidence="2">The sequence shown here is derived from an EMBL/GenBank/DDBJ whole genome shotgun (WGS) entry which is preliminary data.</text>
</comment>
<keyword evidence="1" id="KW-0472">Membrane</keyword>
<name>A0A7J5TYW4_9BACT</name>
<evidence type="ECO:0000256" key="1">
    <source>
        <dbReference type="SAM" id="Phobius"/>
    </source>
</evidence>